<dbReference type="InterPro" id="IPR050223">
    <property type="entry name" value="D-isomer_2-hydroxyacid_DH"/>
</dbReference>
<comment type="similarity">
    <text evidence="1 4">Belongs to the D-isomer specific 2-hydroxyacid dehydrogenase family.</text>
</comment>
<protein>
    <recommendedName>
        <fullName evidence="9">D-glycerate dehydrogenase</fullName>
    </recommendedName>
</protein>
<dbReference type="GO" id="GO:0005829">
    <property type="term" value="C:cytosol"/>
    <property type="evidence" value="ECO:0007669"/>
    <property type="project" value="TreeGrafter"/>
</dbReference>
<dbReference type="SUPFAM" id="SSF51735">
    <property type="entry name" value="NAD(P)-binding Rossmann-fold domains"/>
    <property type="match status" value="1"/>
</dbReference>
<dbReference type="GO" id="GO:0051287">
    <property type="term" value="F:NAD binding"/>
    <property type="evidence" value="ECO:0007669"/>
    <property type="project" value="InterPro"/>
</dbReference>
<dbReference type="InterPro" id="IPR036291">
    <property type="entry name" value="NAD(P)-bd_dom_sf"/>
</dbReference>
<dbReference type="PROSITE" id="PS00670">
    <property type="entry name" value="D_2_HYDROXYACID_DH_2"/>
    <property type="match status" value="1"/>
</dbReference>
<gene>
    <name evidence="7" type="ORF">A2693_03375</name>
</gene>
<evidence type="ECO:0000259" key="6">
    <source>
        <dbReference type="Pfam" id="PF02826"/>
    </source>
</evidence>
<dbReference type="Pfam" id="PF00389">
    <property type="entry name" value="2-Hacid_dh"/>
    <property type="match status" value="1"/>
</dbReference>
<evidence type="ECO:0000313" key="7">
    <source>
        <dbReference type="EMBL" id="OGD87742.1"/>
    </source>
</evidence>
<dbReference type="AlphaFoldDB" id="A0A1F5G7A1"/>
<accession>A0A1F5G7A1</accession>
<dbReference type="PANTHER" id="PTHR10996:SF257">
    <property type="entry name" value="GLYOXYLATE REDUCTASE 1"/>
    <property type="match status" value="1"/>
</dbReference>
<evidence type="ECO:0000256" key="3">
    <source>
        <dbReference type="ARBA" id="ARBA00023027"/>
    </source>
</evidence>
<dbReference type="EMBL" id="MFAY01000054">
    <property type="protein sequence ID" value="OGD87742.1"/>
    <property type="molecule type" value="Genomic_DNA"/>
</dbReference>
<dbReference type="PANTHER" id="PTHR10996">
    <property type="entry name" value="2-HYDROXYACID DEHYDROGENASE-RELATED"/>
    <property type="match status" value="1"/>
</dbReference>
<evidence type="ECO:0000256" key="1">
    <source>
        <dbReference type="ARBA" id="ARBA00005854"/>
    </source>
</evidence>
<comment type="caution">
    <text evidence="7">The sequence shown here is derived from an EMBL/GenBank/DDBJ whole genome shotgun (WGS) entry which is preliminary data.</text>
</comment>
<dbReference type="InterPro" id="IPR006139">
    <property type="entry name" value="D-isomer_2_OHA_DH_cat_dom"/>
</dbReference>
<reference evidence="7 8" key="1">
    <citation type="journal article" date="2016" name="Nat. Commun.">
        <title>Thousands of microbial genomes shed light on interconnected biogeochemical processes in an aquifer system.</title>
        <authorList>
            <person name="Anantharaman K."/>
            <person name="Brown C.T."/>
            <person name="Hug L.A."/>
            <person name="Sharon I."/>
            <person name="Castelle C.J."/>
            <person name="Probst A.J."/>
            <person name="Thomas B.C."/>
            <person name="Singh A."/>
            <person name="Wilkins M.J."/>
            <person name="Karaoz U."/>
            <person name="Brodie E.L."/>
            <person name="Williams K.H."/>
            <person name="Hubbard S.S."/>
            <person name="Banfield J.F."/>
        </authorList>
    </citation>
    <scope>NUCLEOTIDE SEQUENCE [LARGE SCALE GENOMIC DNA]</scope>
</reference>
<evidence type="ECO:0000256" key="2">
    <source>
        <dbReference type="ARBA" id="ARBA00023002"/>
    </source>
</evidence>
<evidence type="ECO:0000313" key="8">
    <source>
        <dbReference type="Proteomes" id="UP000178577"/>
    </source>
</evidence>
<dbReference type="PROSITE" id="PS00065">
    <property type="entry name" value="D_2_HYDROXYACID_DH_1"/>
    <property type="match status" value="1"/>
</dbReference>
<dbReference type="FunFam" id="3.40.50.720:FF:000203">
    <property type="entry name" value="D-3-phosphoglycerate dehydrogenase (SerA)"/>
    <property type="match status" value="1"/>
</dbReference>
<dbReference type="InterPro" id="IPR006140">
    <property type="entry name" value="D-isomer_DH_NAD-bd"/>
</dbReference>
<dbReference type="InterPro" id="IPR029752">
    <property type="entry name" value="D-isomer_DH_CS1"/>
</dbReference>
<keyword evidence="3" id="KW-0520">NAD</keyword>
<organism evidence="7 8">
    <name type="scientific">Candidatus Curtissbacteria bacterium RIFCSPHIGHO2_01_FULL_40_12</name>
    <dbReference type="NCBI Taxonomy" id="1797710"/>
    <lineage>
        <taxon>Bacteria</taxon>
        <taxon>Candidatus Curtissiibacteriota</taxon>
    </lineage>
</organism>
<dbReference type="Proteomes" id="UP000178577">
    <property type="component" value="Unassembled WGS sequence"/>
</dbReference>
<sequence>MPSVYITSQIPQIGINLLKQKGFTVETNNSGKYLTKDQLKNVFYRYNAVLIMMTDKIDMDILKSASSNLKVIANYAVGYDNIDVLDAKRKGIIVTNTPGVASESVAEHTFLLIFAASKKLIEADKFVRLGKYQKWDPMSFLSSQIWGKTIGIIGLGKIGVFVGQIAYSGLRMKILYYDIARAEDFELLTEAKFTSLDQLLKEADIITIHCPLTEKTRHLIGNEQFDLMKKSAILINTARGPIIDENALIEALKNGKIAAAGLDVFEFEPQISEELLKLPNVVLTPHIASATVETREAMSRIAAENIIAVFEGKEPYGLVKTLP</sequence>
<dbReference type="InterPro" id="IPR029753">
    <property type="entry name" value="D-isomer_DH_CS"/>
</dbReference>
<dbReference type="Pfam" id="PF02826">
    <property type="entry name" value="2-Hacid_dh_C"/>
    <property type="match status" value="1"/>
</dbReference>
<evidence type="ECO:0008006" key="9">
    <source>
        <dbReference type="Google" id="ProtNLM"/>
    </source>
</evidence>
<dbReference type="GO" id="GO:0016618">
    <property type="term" value="F:hydroxypyruvate reductase [NAD(P)H] activity"/>
    <property type="evidence" value="ECO:0007669"/>
    <property type="project" value="TreeGrafter"/>
</dbReference>
<keyword evidence="2 4" id="KW-0560">Oxidoreductase</keyword>
<feature type="domain" description="D-isomer specific 2-hydroxyacid dehydrogenase NAD-binding" evidence="6">
    <location>
        <begin position="111"/>
        <end position="288"/>
    </location>
</feature>
<feature type="domain" description="D-isomer specific 2-hydroxyacid dehydrogenase catalytic" evidence="5">
    <location>
        <begin position="4"/>
        <end position="319"/>
    </location>
</feature>
<dbReference type="SUPFAM" id="SSF52283">
    <property type="entry name" value="Formate/glycerate dehydrogenase catalytic domain-like"/>
    <property type="match status" value="1"/>
</dbReference>
<dbReference type="CDD" id="cd05301">
    <property type="entry name" value="GDH"/>
    <property type="match status" value="1"/>
</dbReference>
<name>A0A1F5G7A1_9BACT</name>
<evidence type="ECO:0000259" key="5">
    <source>
        <dbReference type="Pfam" id="PF00389"/>
    </source>
</evidence>
<proteinExistence type="inferred from homology"/>
<evidence type="ECO:0000256" key="4">
    <source>
        <dbReference type="RuleBase" id="RU003719"/>
    </source>
</evidence>
<dbReference type="PROSITE" id="PS00671">
    <property type="entry name" value="D_2_HYDROXYACID_DH_3"/>
    <property type="match status" value="1"/>
</dbReference>
<dbReference type="GO" id="GO:0030267">
    <property type="term" value="F:glyoxylate reductase (NADPH) activity"/>
    <property type="evidence" value="ECO:0007669"/>
    <property type="project" value="TreeGrafter"/>
</dbReference>
<dbReference type="Gene3D" id="3.40.50.720">
    <property type="entry name" value="NAD(P)-binding Rossmann-like Domain"/>
    <property type="match status" value="2"/>
</dbReference>